<feature type="compositionally biased region" description="Basic residues" evidence="15">
    <location>
        <begin position="440"/>
        <end position="449"/>
    </location>
</feature>
<evidence type="ECO:0000256" key="11">
    <source>
        <dbReference type="ARBA" id="ARBA00023043"/>
    </source>
</evidence>
<dbReference type="SUPFAM" id="SSF48403">
    <property type="entry name" value="Ankyrin repeat"/>
    <property type="match status" value="1"/>
</dbReference>
<keyword evidence="12" id="KW-0175">Coiled coil</keyword>
<organism evidence="17 18">
    <name type="scientific">Eleutherodactylus coqui</name>
    <name type="common">Puerto Rican coqui</name>
    <dbReference type="NCBI Taxonomy" id="57060"/>
    <lineage>
        <taxon>Eukaryota</taxon>
        <taxon>Metazoa</taxon>
        <taxon>Chordata</taxon>
        <taxon>Craniata</taxon>
        <taxon>Vertebrata</taxon>
        <taxon>Euteleostomi</taxon>
        <taxon>Amphibia</taxon>
        <taxon>Batrachia</taxon>
        <taxon>Anura</taxon>
        <taxon>Neobatrachia</taxon>
        <taxon>Hyloidea</taxon>
        <taxon>Eleutherodactylidae</taxon>
        <taxon>Eleutherodactylinae</taxon>
        <taxon>Eleutherodactylus</taxon>
        <taxon>Eleutherodactylus</taxon>
    </lineage>
</organism>
<feature type="region of interest" description="Disordered" evidence="15">
    <location>
        <begin position="139"/>
        <end position="179"/>
    </location>
</feature>
<dbReference type="EMBL" id="WNTK01000488">
    <property type="protein sequence ID" value="KAG9469561.1"/>
    <property type="molecule type" value="Genomic_DNA"/>
</dbReference>
<evidence type="ECO:0000256" key="12">
    <source>
        <dbReference type="ARBA" id="ARBA00023054"/>
    </source>
</evidence>
<evidence type="ECO:0000256" key="5">
    <source>
        <dbReference type="ARBA" id="ARBA00022723"/>
    </source>
</evidence>
<comment type="subcellular location">
    <subcellularLocation>
        <location evidence="1">Cytoplasm</location>
    </subcellularLocation>
</comment>
<dbReference type="PROSITE" id="PS52044">
    <property type="entry name" value="VLRF1"/>
    <property type="match status" value="1"/>
</dbReference>
<protein>
    <recommendedName>
        <fullName evidence="16">VLRF1 domain-containing protein</fullName>
    </recommendedName>
</protein>
<feature type="compositionally biased region" description="Basic and acidic residues" evidence="15">
    <location>
        <begin position="66"/>
        <end position="86"/>
    </location>
</feature>
<keyword evidence="5" id="KW-0479">Metal-binding</keyword>
<dbReference type="InterPro" id="IPR041175">
    <property type="entry name" value="VLRF1/Vms1"/>
</dbReference>
<evidence type="ECO:0000256" key="14">
    <source>
        <dbReference type="PROSITE-ProRule" id="PRU01389"/>
    </source>
</evidence>
<feature type="compositionally biased region" description="Basic and acidic residues" evidence="15">
    <location>
        <begin position="645"/>
        <end position="664"/>
    </location>
</feature>
<keyword evidence="10" id="KW-0862">Zinc</keyword>
<feature type="region of interest" description="Disordered" evidence="15">
    <location>
        <begin position="607"/>
        <end position="664"/>
    </location>
</feature>
<feature type="compositionally biased region" description="Basic and acidic residues" evidence="15">
    <location>
        <begin position="629"/>
        <end position="638"/>
    </location>
</feature>
<dbReference type="GO" id="GO:0036503">
    <property type="term" value="P:ERAD pathway"/>
    <property type="evidence" value="ECO:0007669"/>
    <property type="project" value="TreeGrafter"/>
</dbReference>
<name>A0A8J6EIC0_ELECQ</name>
<feature type="region of interest" description="Disordered" evidence="15">
    <location>
        <begin position="383"/>
        <end position="410"/>
    </location>
</feature>
<feature type="domain" description="VLRF1" evidence="16">
    <location>
        <begin position="227"/>
        <end position="369"/>
    </location>
</feature>
<keyword evidence="4 14" id="KW-0540">Nuclease</keyword>
<dbReference type="AlphaFoldDB" id="A0A8J6EIC0"/>
<evidence type="ECO:0000256" key="9">
    <source>
        <dbReference type="ARBA" id="ARBA00022801"/>
    </source>
</evidence>
<dbReference type="InterPro" id="IPR047139">
    <property type="entry name" value="ANKZ1/VMS1"/>
</dbReference>
<dbReference type="PANTHER" id="PTHR16036:SF2">
    <property type="entry name" value="TRNA ENDONUCLEASE ANKZF1"/>
    <property type="match status" value="1"/>
</dbReference>
<dbReference type="InterPro" id="IPR041540">
    <property type="entry name" value="VATC"/>
</dbReference>
<comment type="caution">
    <text evidence="17">The sequence shown here is derived from an EMBL/GenBank/DDBJ whole genome shotgun (WGS) entry which is preliminary data.</text>
</comment>
<comment type="domain">
    <text evidence="14">The VLRF1 domain mediates binding to the 60S ribosomal subunit.</text>
</comment>
<dbReference type="PANTHER" id="PTHR16036">
    <property type="entry name" value="ANKYRIN REPEAT AND ZINC FINGER DOMAIN-CONTAINING PROTEIN 1"/>
    <property type="match status" value="1"/>
</dbReference>
<evidence type="ECO:0000256" key="7">
    <source>
        <dbReference type="ARBA" id="ARBA00022759"/>
    </source>
</evidence>
<dbReference type="Pfam" id="PF18826">
    <property type="entry name" value="bVLRF1"/>
    <property type="match status" value="1"/>
</dbReference>
<keyword evidence="11 13" id="KW-0040">ANK repeat</keyword>
<keyword evidence="3 14" id="KW-0963">Cytoplasm</keyword>
<dbReference type="GO" id="GO:0008270">
    <property type="term" value="F:zinc ion binding"/>
    <property type="evidence" value="ECO:0007669"/>
    <property type="project" value="UniProtKB-KW"/>
</dbReference>
<dbReference type="PROSITE" id="PS50297">
    <property type="entry name" value="ANK_REP_REGION"/>
    <property type="match status" value="1"/>
</dbReference>
<evidence type="ECO:0000256" key="10">
    <source>
        <dbReference type="ARBA" id="ARBA00022833"/>
    </source>
</evidence>
<dbReference type="GO" id="GO:0016787">
    <property type="term" value="F:hydrolase activity"/>
    <property type="evidence" value="ECO:0007669"/>
    <property type="project" value="UniProtKB-KW"/>
</dbReference>
<dbReference type="Pfam" id="PF18716">
    <property type="entry name" value="VATC"/>
    <property type="match status" value="1"/>
</dbReference>
<evidence type="ECO:0000256" key="4">
    <source>
        <dbReference type="ARBA" id="ARBA00022722"/>
    </source>
</evidence>
<evidence type="ECO:0000313" key="17">
    <source>
        <dbReference type="EMBL" id="KAG9469561.1"/>
    </source>
</evidence>
<keyword evidence="18" id="KW-1185">Reference proteome</keyword>
<reference evidence="17" key="1">
    <citation type="thesis" date="2020" institute="ProQuest LLC" country="789 East Eisenhower Parkway, Ann Arbor, MI, USA">
        <title>Comparative Genomics and Chromosome Evolution.</title>
        <authorList>
            <person name="Mudd A.B."/>
        </authorList>
    </citation>
    <scope>NUCLEOTIDE SEQUENCE</scope>
    <source>
        <strain evidence="17">HN-11 Male</strain>
        <tissue evidence="17">Kidney and liver</tissue>
    </source>
</reference>
<feature type="region of interest" description="Disordered" evidence="15">
    <location>
        <begin position="437"/>
        <end position="491"/>
    </location>
</feature>
<comment type="similarity">
    <text evidence="2 14">Belongs to the ANKZF1/VMS1 family.</text>
</comment>
<feature type="region of interest" description="Disordered" evidence="15">
    <location>
        <begin position="61"/>
        <end position="91"/>
    </location>
</feature>
<evidence type="ECO:0000256" key="1">
    <source>
        <dbReference type="ARBA" id="ARBA00004496"/>
    </source>
</evidence>
<evidence type="ECO:0000256" key="8">
    <source>
        <dbReference type="ARBA" id="ARBA00022771"/>
    </source>
</evidence>
<feature type="active site" evidence="14">
    <location>
        <position position="270"/>
    </location>
</feature>
<feature type="compositionally biased region" description="Basic and acidic residues" evidence="15">
    <location>
        <begin position="450"/>
        <end position="459"/>
    </location>
</feature>
<evidence type="ECO:0000313" key="18">
    <source>
        <dbReference type="Proteomes" id="UP000770717"/>
    </source>
</evidence>
<keyword evidence="8" id="KW-0863">Zinc-finger</keyword>
<evidence type="ECO:0000256" key="3">
    <source>
        <dbReference type="ARBA" id="ARBA00022490"/>
    </source>
</evidence>
<evidence type="ECO:0000256" key="2">
    <source>
        <dbReference type="ARBA" id="ARBA00009262"/>
    </source>
</evidence>
<feature type="repeat" description="ANK" evidence="13">
    <location>
        <begin position="553"/>
        <end position="585"/>
    </location>
</feature>
<dbReference type="InterPro" id="IPR036770">
    <property type="entry name" value="Ankyrin_rpt-contain_sf"/>
</dbReference>
<keyword evidence="9 14" id="KW-0378">Hydrolase</keyword>
<dbReference type="InterPro" id="IPR002110">
    <property type="entry name" value="Ankyrin_rpt"/>
</dbReference>
<gene>
    <name evidence="17" type="ORF">GDO78_020218</name>
</gene>
<dbReference type="OrthoDB" id="429841at2759"/>
<keyword evidence="6" id="KW-0677">Repeat</keyword>
<dbReference type="PROSITE" id="PS50088">
    <property type="entry name" value="ANK_REPEAT"/>
    <property type="match status" value="1"/>
</dbReference>
<dbReference type="GO" id="GO:0005737">
    <property type="term" value="C:cytoplasm"/>
    <property type="evidence" value="ECO:0007669"/>
    <property type="project" value="UniProtKB-SubCell"/>
</dbReference>
<dbReference type="Gene3D" id="1.25.40.20">
    <property type="entry name" value="Ankyrin repeat-containing domain"/>
    <property type="match status" value="1"/>
</dbReference>
<evidence type="ECO:0000256" key="15">
    <source>
        <dbReference type="SAM" id="MobiDB-lite"/>
    </source>
</evidence>
<evidence type="ECO:0000259" key="16">
    <source>
        <dbReference type="PROSITE" id="PS52044"/>
    </source>
</evidence>
<proteinExistence type="inferred from homology"/>
<accession>A0A8J6EIC0</accession>
<evidence type="ECO:0000256" key="13">
    <source>
        <dbReference type="PROSITE-ProRule" id="PRU00023"/>
    </source>
</evidence>
<dbReference type="GO" id="GO:0004519">
    <property type="term" value="F:endonuclease activity"/>
    <property type="evidence" value="ECO:0007669"/>
    <property type="project" value="UniProtKB-KW"/>
</dbReference>
<evidence type="ECO:0000256" key="6">
    <source>
        <dbReference type="ARBA" id="ARBA00022737"/>
    </source>
</evidence>
<sequence>MGQTRPLANHRGVLGLPVFKAPITATARSPLPIAAQMGVSQSISLFDLSPSSPVLSGLALHNNPGGKDDPSEAKVKPPEINKREAKAPNIPEISDRMSCSTCQCTFDTREEQKEHYTLDWHRFNLKRRIKGAAALSEEDFQDKTRAGDVSSISGSDSESSDELESGTTSEPGNDSPAIVAQSNRTQKVLFRNGEQQILSVYHRVLGAAKDMDVTPEHLLTCVRRLQEQPVLVILMAGGGHFAGAVYKGKEVIKHKTFHRYTVRARRGKAQSVHDAQNCGHMARSAGAALRRYNQAALMADINHLLQSWAEHIEEAQAIFLRAPRSDKTLFLGRNSPITRKDPRVFGIPFCTRRATFREVHRVHTHLFTLQLYEKDASLSLVSGAQEKTVKSRRPERKKTQEETAAASDVSQEEIPLPVVYVEEELTISTLDLREYEVQPKRKRKKKKREGSRPVQEERTTGPASLKRVHNHVDEDSATEETEDHTHQPAPALEGDELCRIRNVLFTCCKTGDTDTAKQILRDLLPSSSEDCSGPRLSTSEVVQKLVNEHLPVEKRTLLHVAASAGHGEMACVLMDAGWDPALRDSAAQTPYSVSADKRTRNSFRKYREKNPNKYNYSKSQIPGPVTEEVEARKAEKKSAQRAQRKQKEREDKEERRRKETEEAEMRRFAALSDREKRAVAAERRLAAQLDLTKEAAWTNVRRCWQCGESLLGKIPFEYLEFSFCTTRCLQDHRRSQAAKSQK</sequence>
<dbReference type="Proteomes" id="UP000770717">
    <property type="component" value="Unassembled WGS sequence"/>
</dbReference>
<keyword evidence="7 14" id="KW-0255">Endonuclease</keyword>